<comment type="caution">
    <text evidence="1">The sequence shown here is derived from an EMBL/GenBank/DDBJ whole genome shotgun (WGS) entry which is preliminary data.</text>
</comment>
<accession>A0A8T0HX23</accession>
<evidence type="ECO:0000313" key="1">
    <source>
        <dbReference type="EMBL" id="KAG0575670.1"/>
    </source>
</evidence>
<sequence>MYSPVKRAVTAALLKVLEVWMPSQLMCAAAFGQGGATVRFTNVFSNTYACVAASHFLVEVVSSSRSSTACLQWRCRILEMHCGSNANQAFKAPAPSRGTFLILFLSDSRQSEIRRCHFC</sequence>
<dbReference type="Proteomes" id="UP000822688">
    <property type="component" value="Chromosome 5"/>
</dbReference>
<dbReference type="AlphaFoldDB" id="A0A8T0HX23"/>
<name>A0A8T0HX23_CERPU</name>
<organism evidence="1 2">
    <name type="scientific">Ceratodon purpureus</name>
    <name type="common">Fire moss</name>
    <name type="synonym">Dicranum purpureum</name>
    <dbReference type="NCBI Taxonomy" id="3225"/>
    <lineage>
        <taxon>Eukaryota</taxon>
        <taxon>Viridiplantae</taxon>
        <taxon>Streptophyta</taxon>
        <taxon>Embryophyta</taxon>
        <taxon>Bryophyta</taxon>
        <taxon>Bryophytina</taxon>
        <taxon>Bryopsida</taxon>
        <taxon>Dicranidae</taxon>
        <taxon>Pseudoditrichales</taxon>
        <taxon>Ditrichaceae</taxon>
        <taxon>Ceratodon</taxon>
    </lineage>
</organism>
<gene>
    <name evidence="1" type="ORF">KC19_5G022000</name>
</gene>
<keyword evidence="2" id="KW-1185">Reference proteome</keyword>
<protein>
    <submittedName>
        <fullName evidence="1">Uncharacterized protein</fullName>
    </submittedName>
</protein>
<dbReference type="EMBL" id="CM026425">
    <property type="protein sequence ID" value="KAG0575670.1"/>
    <property type="molecule type" value="Genomic_DNA"/>
</dbReference>
<evidence type="ECO:0000313" key="2">
    <source>
        <dbReference type="Proteomes" id="UP000822688"/>
    </source>
</evidence>
<proteinExistence type="predicted"/>
<reference evidence="1" key="1">
    <citation type="submission" date="2020-06" db="EMBL/GenBank/DDBJ databases">
        <title>WGS assembly of Ceratodon purpureus strain R40.</title>
        <authorList>
            <person name="Carey S.B."/>
            <person name="Jenkins J."/>
            <person name="Shu S."/>
            <person name="Lovell J.T."/>
            <person name="Sreedasyam A."/>
            <person name="Maumus F."/>
            <person name="Tiley G.P."/>
            <person name="Fernandez-Pozo N."/>
            <person name="Barry K."/>
            <person name="Chen C."/>
            <person name="Wang M."/>
            <person name="Lipzen A."/>
            <person name="Daum C."/>
            <person name="Saski C.A."/>
            <person name="Payton A.C."/>
            <person name="Mcbreen J.C."/>
            <person name="Conrad R.E."/>
            <person name="Kollar L.M."/>
            <person name="Olsson S."/>
            <person name="Huttunen S."/>
            <person name="Landis J.B."/>
            <person name="Wickett N.J."/>
            <person name="Johnson M.G."/>
            <person name="Rensing S.A."/>
            <person name="Grimwood J."/>
            <person name="Schmutz J."/>
            <person name="Mcdaniel S.F."/>
        </authorList>
    </citation>
    <scope>NUCLEOTIDE SEQUENCE</scope>
    <source>
        <strain evidence="1">R40</strain>
    </source>
</reference>